<dbReference type="Proteomes" id="UP000257109">
    <property type="component" value="Unassembled WGS sequence"/>
</dbReference>
<dbReference type="PANTHER" id="PTHR24559">
    <property type="entry name" value="TRANSPOSON TY3-I GAG-POL POLYPROTEIN"/>
    <property type="match status" value="1"/>
</dbReference>
<organism evidence="2 3">
    <name type="scientific">Mucuna pruriens</name>
    <name type="common">Velvet bean</name>
    <name type="synonym">Dolichos pruriens</name>
    <dbReference type="NCBI Taxonomy" id="157652"/>
    <lineage>
        <taxon>Eukaryota</taxon>
        <taxon>Viridiplantae</taxon>
        <taxon>Streptophyta</taxon>
        <taxon>Embryophyta</taxon>
        <taxon>Tracheophyta</taxon>
        <taxon>Spermatophyta</taxon>
        <taxon>Magnoliopsida</taxon>
        <taxon>eudicotyledons</taxon>
        <taxon>Gunneridae</taxon>
        <taxon>Pentapetalae</taxon>
        <taxon>rosids</taxon>
        <taxon>fabids</taxon>
        <taxon>Fabales</taxon>
        <taxon>Fabaceae</taxon>
        <taxon>Papilionoideae</taxon>
        <taxon>50 kb inversion clade</taxon>
        <taxon>NPAAA clade</taxon>
        <taxon>indigoferoid/millettioid clade</taxon>
        <taxon>Phaseoleae</taxon>
        <taxon>Mucuna</taxon>
    </lineage>
</organism>
<dbReference type="Gene3D" id="3.30.70.270">
    <property type="match status" value="1"/>
</dbReference>
<dbReference type="Gene3D" id="3.10.10.10">
    <property type="entry name" value="HIV Type 1 Reverse Transcriptase, subunit A, domain 1"/>
    <property type="match status" value="1"/>
</dbReference>
<dbReference type="PANTHER" id="PTHR24559:SF430">
    <property type="entry name" value="RNA-DIRECTED DNA POLYMERASE"/>
    <property type="match status" value="1"/>
</dbReference>
<dbReference type="EMBL" id="QJKJ01010861">
    <property type="protein sequence ID" value="RDX72558.1"/>
    <property type="molecule type" value="Genomic_DNA"/>
</dbReference>
<feature type="domain" description="Reverse transcriptase" evidence="1">
    <location>
        <begin position="30"/>
        <end position="111"/>
    </location>
</feature>
<dbReference type="InterPro" id="IPR043502">
    <property type="entry name" value="DNA/RNA_pol_sf"/>
</dbReference>
<evidence type="ECO:0000313" key="2">
    <source>
        <dbReference type="EMBL" id="RDX72558.1"/>
    </source>
</evidence>
<reference evidence="2" key="1">
    <citation type="submission" date="2018-05" db="EMBL/GenBank/DDBJ databases">
        <title>Draft genome of Mucuna pruriens seed.</title>
        <authorList>
            <person name="Nnadi N.E."/>
            <person name="Vos R."/>
            <person name="Hasami M.H."/>
            <person name="Devisetty U.K."/>
            <person name="Aguiy J.C."/>
        </authorList>
    </citation>
    <scope>NUCLEOTIDE SEQUENCE [LARGE SCALE GENOMIC DNA]</scope>
    <source>
        <strain evidence="2">JCA_2017</strain>
    </source>
</reference>
<dbReference type="Pfam" id="PF00078">
    <property type="entry name" value="RVT_1"/>
    <property type="match status" value="1"/>
</dbReference>
<proteinExistence type="predicted"/>
<accession>A0A371F2N1</accession>
<feature type="non-terminal residue" evidence="2">
    <location>
        <position position="1"/>
    </location>
</feature>
<dbReference type="InterPro" id="IPR053134">
    <property type="entry name" value="RNA-dir_DNA_polymerase"/>
</dbReference>
<gene>
    <name evidence="2" type="ORF">CR513_47941</name>
</gene>
<name>A0A371F2N1_MUCPR</name>
<dbReference type="CDD" id="cd01647">
    <property type="entry name" value="RT_LTR"/>
    <property type="match status" value="1"/>
</dbReference>
<comment type="caution">
    <text evidence="2">The sequence shown here is derived from an EMBL/GenBank/DDBJ whole genome shotgun (WGS) entry which is preliminary data.</text>
</comment>
<protein>
    <recommendedName>
        <fullName evidence="1">Reverse transcriptase domain-containing protein</fullName>
    </recommendedName>
</protein>
<evidence type="ECO:0000313" key="3">
    <source>
        <dbReference type="Proteomes" id="UP000257109"/>
    </source>
</evidence>
<evidence type="ECO:0000259" key="1">
    <source>
        <dbReference type="Pfam" id="PF00078"/>
    </source>
</evidence>
<dbReference type="InterPro" id="IPR043128">
    <property type="entry name" value="Rev_trsase/Diguanyl_cyclase"/>
</dbReference>
<sequence>MEIGRGEAKSDQGRNQQWQVADVHRLYQLEYPYPLPNIDRLVDRASSFTLLSFMDAYSRYNQIRIHLQDEPKTTFITDSGTFCYMVMPFVLKNADATYQHLMDNIFKDIMGTNVEA</sequence>
<dbReference type="InterPro" id="IPR000477">
    <property type="entry name" value="RT_dom"/>
</dbReference>
<keyword evidence="3" id="KW-1185">Reference proteome</keyword>
<dbReference type="AlphaFoldDB" id="A0A371F2N1"/>
<dbReference type="OrthoDB" id="1928766at2759"/>
<dbReference type="SUPFAM" id="SSF56672">
    <property type="entry name" value="DNA/RNA polymerases"/>
    <property type="match status" value="1"/>
</dbReference>